<dbReference type="EMBL" id="PSWU01000001">
    <property type="protein sequence ID" value="PPI17206.1"/>
    <property type="molecule type" value="Genomic_DNA"/>
</dbReference>
<dbReference type="EMBL" id="LBFI01000055">
    <property type="protein sequence ID" value="KKM44371.1"/>
    <property type="molecule type" value="Genomic_DNA"/>
</dbReference>
<dbReference type="OrthoDB" id="5118482at2"/>
<gene>
    <name evidence="2" type="ORF">C5C51_00875</name>
    <name evidence="1" type="ORF">VT73_09985</name>
</gene>
<dbReference type="KEGG" id="rtx:TI83_01095"/>
<keyword evidence="3" id="KW-1185">Reference proteome</keyword>
<dbReference type="Proteomes" id="UP000237966">
    <property type="component" value="Unassembled WGS sequence"/>
</dbReference>
<dbReference type="KEGG" id="rtc:APU90_05385"/>
<dbReference type="AlphaFoldDB" id="A0A0C5B874"/>
<accession>A0A0C5B874</accession>
<evidence type="ECO:0000313" key="2">
    <source>
        <dbReference type="EMBL" id="PPI17206.1"/>
    </source>
</evidence>
<evidence type="ECO:0000313" key="4">
    <source>
        <dbReference type="Proteomes" id="UP000237966"/>
    </source>
</evidence>
<organism evidence="1 3">
    <name type="scientific">Rathayibacter toxicus</name>
    <dbReference type="NCBI Taxonomy" id="145458"/>
    <lineage>
        <taxon>Bacteria</taxon>
        <taxon>Bacillati</taxon>
        <taxon>Actinomycetota</taxon>
        <taxon>Actinomycetes</taxon>
        <taxon>Micrococcales</taxon>
        <taxon>Microbacteriaceae</taxon>
        <taxon>Rathayibacter</taxon>
    </lineage>
</organism>
<evidence type="ECO:0000313" key="3">
    <source>
        <dbReference type="Proteomes" id="UP000052979"/>
    </source>
</evidence>
<dbReference type="RefSeq" id="WP_027692736.1">
    <property type="nucleotide sequence ID" value="NZ_CP010848.1"/>
</dbReference>
<proteinExistence type="predicted"/>
<dbReference type="GeneID" id="93668138"/>
<dbReference type="PATRIC" id="fig|145458.7.peg.260"/>
<protein>
    <submittedName>
        <fullName evidence="1">Uncharacterized protein</fullName>
    </submittedName>
</protein>
<dbReference type="Proteomes" id="UP000052979">
    <property type="component" value="Unassembled WGS sequence"/>
</dbReference>
<sequence length="142" mass="16025">MSYLSEDERQQTLHDLRKTAPESVDVEQLVAGELRAGVSENRPPVPVWEYREYAQQHPGTSLDELADIRFPVLLADDNVTVTSIAEFLSPSPVPSPLRLTINDVIEMYRREYEAGALVWDAEQLVHRCVSGHEKARRAALEA</sequence>
<reference evidence="1 3" key="1">
    <citation type="submission" date="2015-04" db="EMBL/GenBank/DDBJ databases">
        <title>Draft genome sequence of Rathayibacter toxicus strain FH-142 (AKA 70134 or CS 32), a Western Australian isolate.</title>
        <authorList>
            <consortium name="Consortium for Microbial Forensics and Genomics (microFORGE)"/>
            <person name="Knight B.M."/>
            <person name="Roberts D.P."/>
            <person name="Lin D."/>
            <person name="Hari K."/>
            <person name="Fletcher J."/>
            <person name="Melcher U."/>
            <person name="Blagden T."/>
            <person name="Luster D.G."/>
            <person name="Sechler A.J."/>
            <person name="Schneider W.L."/>
            <person name="Winegar R.A."/>
        </authorList>
    </citation>
    <scope>NUCLEOTIDE SEQUENCE [LARGE SCALE GENOMIC DNA]</scope>
    <source>
        <strain evidence="1 3">FH142</strain>
    </source>
</reference>
<reference evidence="2 4" key="2">
    <citation type="submission" date="2018-02" db="EMBL/GenBank/DDBJ databases">
        <title>Bacteriophage NCPPB3778 and a type I-E CRISPR drive the evolution of the US Biological Select Agent, Rathayibacter toxicus.</title>
        <authorList>
            <person name="Davis E.W.II."/>
            <person name="Tabima J.F."/>
            <person name="Weisberg A.J."/>
            <person name="Lopes L.D."/>
            <person name="Wiseman M.S."/>
            <person name="Wiseman M.S."/>
            <person name="Pupko T."/>
            <person name="Belcher M.S."/>
            <person name="Sechler A.J."/>
            <person name="Tancos M.A."/>
            <person name="Schroeder B.K."/>
            <person name="Murray T.D."/>
            <person name="Luster D.G."/>
            <person name="Schneider W.L."/>
            <person name="Rogers E."/>
            <person name="Andreote F.D."/>
            <person name="Grunwald N.J."/>
            <person name="Putnam M.L."/>
            <person name="Chang J.H."/>
        </authorList>
    </citation>
    <scope>NUCLEOTIDE SEQUENCE [LARGE SCALE GENOMIC DNA]</scope>
    <source>
        <strain evidence="2 4">FH99</strain>
    </source>
</reference>
<name>A0A0C5B874_9MICO</name>
<evidence type="ECO:0000313" key="1">
    <source>
        <dbReference type="EMBL" id="KKM44371.1"/>
    </source>
</evidence>
<comment type="caution">
    <text evidence="1">The sequence shown here is derived from an EMBL/GenBank/DDBJ whole genome shotgun (WGS) entry which is preliminary data.</text>
</comment>